<keyword evidence="1" id="KW-0732">Signal</keyword>
<protein>
    <recommendedName>
        <fullName evidence="4">Secreted protein</fullName>
    </recommendedName>
</protein>
<evidence type="ECO:0000256" key="1">
    <source>
        <dbReference type="SAM" id="SignalP"/>
    </source>
</evidence>
<proteinExistence type="predicted"/>
<evidence type="ECO:0008006" key="4">
    <source>
        <dbReference type="Google" id="ProtNLM"/>
    </source>
</evidence>
<comment type="caution">
    <text evidence="2">The sequence shown here is derived from an EMBL/GenBank/DDBJ whole genome shotgun (WGS) entry which is preliminary data.</text>
</comment>
<evidence type="ECO:0000313" key="3">
    <source>
        <dbReference type="Proteomes" id="UP000481861"/>
    </source>
</evidence>
<gene>
    <name evidence="2" type="ORF">BDV95DRAFT_108634</name>
</gene>
<sequence>MFQRGCSLGWCVFYLLMIRDIERSTGLTCVSGIGRCETRLFDVLVFFCIRGYRATTATLDERYVDEVYASVRTLFLLTVPPTSSHPQTMYRRVQHFSW</sequence>
<reference evidence="2 3" key="1">
    <citation type="submission" date="2020-01" db="EMBL/GenBank/DDBJ databases">
        <authorList>
            <consortium name="DOE Joint Genome Institute"/>
            <person name="Haridas S."/>
            <person name="Albert R."/>
            <person name="Binder M."/>
            <person name="Bloem J."/>
            <person name="Labutti K."/>
            <person name="Salamov A."/>
            <person name="Andreopoulos B."/>
            <person name="Baker S.E."/>
            <person name="Barry K."/>
            <person name="Bills G."/>
            <person name="Bluhm B.H."/>
            <person name="Cannon C."/>
            <person name="Castanera R."/>
            <person name="Culley D.E."/>
            <person name="Daum C."/>
            <person name="Ezra D."/>
            <person name="Gonzalez J.B."/>
            <person name="Henrissat B."/>
            <person name="Kuo A."/>
            <person name="Liang C."/>
            <person name="Lipzen A."/>
            <person name="Lutzoni F."/>
            <person name="Magnuson J."/>
            <person name="Mondo S."/>
            <person name="Nolan M."/>
            <person name="Ohm R."/>
            <person name="Pangilinan J."/>
            <person name="Park H.-J.H."/>
            <person name="Ramirez L."/>
            <person name="Alfaro M."/>
            <person name="Sun H."/>
            <person name="Tritt A."/>
            <person name="Yoshinaga Y."/>
            <person name="Zwiers L.-H.L."/>
            <person name="Turgeon B.G."/>
            <person name="Goodwin S.B."/>
            <person name="Spatafora J.W."/>
            <person name="Crous P.W."/>
            <person name="Grigoriev I.V."/>
        </authorList>
    </citation>
    <scope>NUCLEOTIDE SEQUENCE [LARGE SCALE GENOMIC DNA]</scope>
    <source>
        <strain evidence="2 3">CBS 611.86</strain>
    </source>
</reference>
<name>A0A7C8I298_9PLEO</name>
<dbReference type="AlphaFoldDB" id="A0A7C8I298"/>
<keyword evidence="3" id="KW-1185">Reference proteome</keyword>
<accession>A0A7C8I298</accession>
<evidence type="ECO:0000313" key="2">
    <source>
        <dbReference type="EMBL" id="KAF2868988.1"/>
    </source>
</evidence>
<dbReference type="Proteomes" id="UP000481861">
    <property type="component" value="Unassembled WGS sequence"/>
</dbReference>
<feature type="chain" id="PRO_5028866389" description="Secreted protein" evidence="1">
    <location>
        <begin position="27"/>
        <end position="98"/>
    </location>
</feature>
<feature type="signal peptide" evidence="1">
    <location>
        <begin position="1"/>
        <end position="26"/>
    </location>
</feature>
<dbReference type="EMBL" id="JAADJZ010000017">
    <property type="protein sequence ID" value="KAF2868988.1"/>
    <property type="molecule type" value="Genomic_DNA"/>
</dbReference>
<organism evidence="2 3">
    <name type="scientific">Massariosphaeria phaeospora</name>
    <dbReference type="NCBI Taxonomy" id="100035"/>
    <lineage>
        <taxon>Eukaryota</taxon>
        <taxon>Fungi</taxon>
        <taxon>Dikarya</taxon>
        <taxon>Ascomycota</taxon>
        <taxon>Pezizomycotina</taxon>
        <taxon>Dothideomycetes</taxon>
        <taxon>Pleosporomycetidae</taxon>
        <taxon>Pleosporales</taxon>
        <taxon>Pleosporales incertae sedis</taxon>
        <taxon>Massariosphaeria</taxon>
    </lineage>
</organism>